<dbReference type="AlphaFoldDB" id="A0A182STE3"/>
<dbReference type="EnsemblMetazoa" id="AMAM013027-RA">
    <property type="protein sequence ID" value="AMAM013027-PA"/>
    <property type="gene ID" value="AMAM013027"/>
</dbReference>
<name>A0A182STE3_9DIPT</name>
<keyword evidence="2" id="KW-1185">Reference proteome</keyword>
<accession>A0A182STE3</accession>
<evidence type="ECO:0000313" key="2">
    <source>
        <dbReference type="Proteomes" id="UP000075901"/>
    </source>
</evidence>
<proteinExistence type="predicted"/>
<reference evidence="2" key="1">
    <citation type="submission" date="2013-09" db="EMBL/GenBank/DDBJ databases">
        <title>The Genome Sequence of Anopheles maculatus species B.</title>
        <authorList>
            <consortium name="The Broad Institute Genomics Platform"/>
            <person name="Neafsey D.E."/>
            <person name="Besansky N."/>
            <person name="Howell P."/>
            <person name="Walton C."/>
            <person name="Young S.K."/>
            <person name="Zeng Q."/>
            <person name="Gargeya S."/>
            <person name="Fitzgerald M."/>
            <person name="Haas B."/>
            <person name="Abouelleil A."/>
            <person name="Allen A.W."/>
            <person name="Alvarado L."/>
            <person name="Arachchi H.M."/>
            <person name="Berlin A.M."/>
            <person name="Chapman S.B."/>
            <person name="Gainer-Dewar J."/>
            <person name="Goldberg J."/>
            <person name="Griggs A."/>
            <person name="Gujja S."/>
            <person name="Hansen M."/>
            <person name="Howarth C."/>
            <person name="Imamovic A."/>
            <person name="Ireland A."/>
            <person name="Larimer J."/>
            <person name="McCowan C."/>
            <person name="Murphy C."/>
            <person name="Pearson M."/>
            <person name="Poon T.W."/>
            <person name="Priest M."/>
            <person name="Roberts A."/>
            <person name="Saif S."/>
            <person name="Shea T."/>
            <person name="Sisk P."/>
            <person name="Sykes S."/>
            <person name="Wortman J."/>
            <person name="Nusbaum C."/>
            <person name="Birren B."/>
        </authorList>
    </citation>
    <scope>NUCLEOTIDE SEQUENCE [LARGE SCALE GENOMIC DNA]</scope>
    <source>
        <strain evidence="2">maculatus3</strain>
    </source>
</reference>
<sequence length="212" mass="23724">MELTHSLNALLRNEGDLRRTIVLVADGAPPCYKHATVFSHIVLCDGLACFSFFYCCYVAASWKSNSFVYIHLSVCIYVVQDLSLEWTFGFCCVVMLVAVQQLSSINALLLKASNERTVAFEQIVVHFCNVYGRISIDVRKGLSVYYGPLVCAVKMVDIWGAVSDGTGELTVLGLSCLWLLIDVKKFVILMLVSEHLNRKVSIWQVCFCCLMI</sequence>
<protein>
    <recommendedName>
        <fullName evidence="3">Gustatory receptor</fullName>
    </recommendedName>
</protein>
<organism evidence="1 2">
    <name type="scientific">Anopheles maculatus</name>
    <dbReference type="NCBI Taxonomy" id="74869"/>
    <lineage>
        <taxon>Eukaryota</taxon>
        <taxon>Metazoa</taxon>
        <taxon>Ecdysozoa</taxon>
        <taxon>Arthropoda</taxon>
        <taxon>Hexapoda</taxon>
        <taxon>Insecta</taxon>
        <taxon>Pterygota</taxon>
        <taxon>Neoptera</taxon>
        <taxon>Endopterygota</taxon>
        <taxon>Diptera</taxon>
        <taxon>Nematocera</taxon>
        <taxon>Culicoidea</taxon>
        <taxon>Culicidae</taxon>
        <taxon>Anophelinae</taxon>
        <taxon>Anopheles</taxon>
        <taxon>Anopheles maculatus group</taxon>
    </lineage>
</organism>
<reference evidence="1" key="2">
    <citation type="submission" date="2020-05" db="UniProtKB">
        <authorList>
            <consortium name="EnsemblMetazoa"/>
        </authorList>
    </citation>
    <scope>IDENTIFICATION</scope>
    <source>
        <strain evidence="1">maculatus3</strain>
    </source>
</reference>
<evidence type="ECO:0000313" key="1">
    <source>
        <dbReference type="EnsemblMetazoa" id="AMAM013027-PA"/>
    </source>
</evidence>
<dbReference type="Proteomes" id="UP000075901">
    <property type="component" value="Unassembled WGS sequence"/>
</dbReference>
<dbReference type="VEuPathDB" id="VectorBase:AMAM013027"/>
<evidence type="ECO:0008006" key="3">
    <source>
        <dbReference type="Google" id="ProtNLM"/>
    </source>
</evidence>